<dbReference type="SUPFAM" id="SSF49785">
    <property type="entry name" value="Galactose-binding domain-like"/>
    <property type="match status" value="1"/>
</dbReference>
<feature type="region of interest" description="Disordered" evidence="3">
    <location>
        <begin position="383"/>
        <end position="410"/>
    </location>
</feature>
<dbReference type="InterPro" id="IPR000383">
    <property type="entry name" value="Xaa-Pro-like_dom"/>
</dbReference>
<gene>
    <name evidence="5" type="ORF">GOACH_04_00690</name>
</gene>
<dbReference type="AlphaFoldDB" id="L7KIY3"/>
<evidence type="ECO:0000256" key="1">
    <source>
        <dbReference type="ARBA" id="ARBA00008645"/>
    </source>
</evidence>
<dbReference type="Pfam" id="PF02129">
    <property type="entry name" value="Peptidase_S15"/>
    <property type="match status" value="1"/>
</dbReference>
<reference evidence="5 6" key="1">
    <citation type="submission" date="2012-12" db="EMBL/GenBank/DDBJ databases">
        <title>Whole genome shotgun sequence of Gordonia aichiensis NBRC 108223.</title>
        <authorList>
            <person name="Isaki-Nakamura S."/>
            <person name="Hosoyama A."/>
            <person name="Tsuchikane K."/>
            <person name="Ando Y."/>
            <person name="Baba S."/>
            <person name="Ohji S."/>
            <person name="Hamada M."/>
            <person name="Tamura T."/>
            <person name="Yamazoe A."/>
            <person name="Yamazaki S."/>
            <person name="Fujita N."/>
        </authorList>
    </citation>
    <scope>NUCLEOTIDE SEQUENCE [LARGE SCALE GENOMIC DNA]</scope>
    <source>
        <strain evidence="5 6">NBRC 108223</strain>
    </source>
</reference>
<dbReference type="GO" id="GO:0052689">
    <property type="term" value="F:carboxylic ester hydrolase activity"/>
    <property type="evidence" value="ECO:0007669"/>
    <property type="project" value="UniProtKB-ARBA"/>
</dbReference>
<feature type="domain" description="Xaa-Pro dipeptidyl-peptidase C-terminal" evidence="4">
    <location>
        <begin position="327"/>
        <end position="551"/>
    </location>
</feature>
<dbReference type="eggNOG" id="COG2936">
    <property type="taxonomic scope" value="Bacteria"/>
</dbReference>
<dbReference type="STRING" id="1220583.GOACH_04_00690"/>
<dbReference type="OrthoDB" id="9804819at2"/>
<organism evidence="5 6">
    <name type="scientific">Gordonia aichiensis NBRC 108223</name>
    <dbReference type="NCBI Taxonomy" id="1220583"/>
    <lineage>
        <taxon>Bacteria</taxon>
        <taxon>Bacillati</taxon>
        <taxon>Actinomycetota</taxon>
        <taxon>Actinomycetes</taxon>
        <taxon>Mycobacteriales</taxon>
        <taxon>Gordoniaceae</taxon>
        <taxon>Gordonia</taxon>
    </lineage>
</organism>
<dbReference type="PANTHER" id="PTHR22946">
    <property type="entry name" value="DIENELACTONE HYDROLASE DOMAIN-CONTAINING PROTEIN-RELATED"/>
    <property type="match status" value="1"/>
</dbReference>
<dbReference type="Gene3D" id="3.40.50.1820">
    <property type="entry name" value="alpha/beta hydrolase"/>
    <property type="match status" value="2"/>
</dbReference>
<evidence type="ECO:0000313" key="6">
    <source>
        <dbReference type="Proteomes" id="UP000010988"/>
    </source>
</evidence>
<evidence type="ECO:0000256" key="2">
    <source>
        <dbReference type="ARBA" id="ARBA00022801"/>
    </source>
</evidence>
<keyword evidence="6" id="KW-1185">Reference proteome</keyword>
<dbReference type="RefSeq" id="WP_005171497.1">
    <property type="nucleotide sequence ID" value="NZ_BANR01000004.1"/>
</dbReference>
<dbReference type="InterPro" id="IPR013736">
    <property type="entry name" value="Xaa-Pro_dipept_C"/>
</dbReference>
<dbReference type="Pfam" id="PF08530">
    <property type="entry name" value="PepX_C"/>
    <property type="match status" value="1"/>
</dbReference>
<comment type="caution">
    <text evidence="5">The sequence shown here is derived from an EMBL/GenBank/DDBJ whole genome shotgun (WGS) entry which is preliminary data.</text>
</comment>
<keyword evidence="2 5" id="KW-0378">Hydrolase</keyword>
<accession>L7KIY3</accession>
<evidence type="ECO:0000259" key="4">
    <source>
        <dbReference type="SMART" id="SM00939"/>
    </source>
</evidence>
<dbReference type="InterPro" id="IPR050261">
    <property type="entry name" value="FrsA_esterase"/>
</dbReference>
<dbReference type="Gene3D" id="2.60.120.260">
    <property type="entry name" value="Galactose-binding domain-like"/>
    <property type="match status" value="1"/>
</dbReference>
<sequence length="553" mass="57675">MHNSGPRCDVIGDLYVPHGVSPTKRAPAILTTNGFSGSKDDQAPLARMFAARGYVVLAYSGLGFGGSGCRITFDSPTPDGDAASRLVSYLGGANGIAFRDAAHTMPAPVLDVVQRDSVDHRGAHSSHDPRVGMIGGSYGGHIQFAAASVDPRIDTIVPMATWNDLSYSLSPNNTGQTVGVSTPTQGAVKLNWSATLVAGGLVSGVQHAAVDPQRLAGCPDFPAAVCDALVQSATTGTVDPSILDEFRRGSVASFLDRITIPTLLVQGEQDTLFTLREALATHRGLSARGVPTSMIWFSGGHSGSPAPGDLSSDKPDPDGQYVMHRAAAWHDHYLKGTGTGTGPAFAYFRNWIDYRGIATPAYATATTVDVGNREEFALSGVNGLVPSSSTPRRGTARLTTPPAGLPTSHDKPDALGLISAPERDVTGTFAQWDTAPLPAAVDVVGAPTLQLRVRAPETSSAALADQLVLFTRLVDVDAAGVSTTVGNLVAPVRISNPHQPLTITLPAVVHRFGPGHRLRLVVSGGSTNYRGGMRSIPVSIDAGPDQTLRLPVV</sequence>
<dbReference type="Proteomes" id="UP000010988">
    <property type="component" value="Unassembled WGS sequence"/>
</dbReference>
<dbReference type="SUPFAM" id="SSF53474">
    <property type="entry name" value="alpha/beta-Hydrolases"/>
    <property type="match status" value="1"/>
</dbReference>
<proteinExistence type="inferred from homology"/>
<dbReference type="GO" id="GO:0008239">
    <property type="term" value="F:dipeptidyl-peptidase activity"/>
    <property type="evidence" value="ECO:0007669"/>
    <property type="project" value="InterPro"/>
</dbReference>
<dbReference type="InterPro" id="IPR008979">
    <property type="entry name" value="Galactose-bd-like_sf"/>
</dbReference>
<protein>
    <submittedName>
        <fullName evidence="5">Putative hydrolase</fullName>
    </submittedName>
</protein>
<dbReference type="InterPro" id="IPR029058">
    <property type="entry name" value="AB_hydrolase_fold"/>
</dbReference>
<dbReference type="PANTHER" id="PTHR22946:SF9">
    <property type="entry name" value="POLYKETIDE TRANSFERASE AF380"/>
    <property type="match status" value="1"/>
</dbReference>
<dbReference type="EMBL" id="BANR01000004">
    <property type="protein sequence ID" value="GAC47673.1"/>
    <property type="molecule type" value="Genomic_DNA"/>
</dbReference>
<comment type="similarity">
    <text evidence="1">Belongs to the AB hydrolase superfamily.</text>
</comment>
<evidence type="ECO:0000313" key="5">
    <source>
        <dbReference type="EMBL" id="GAC47673.1"/>
    </source>
</evidence>
<name>L7KIY3_9ACTN</name>
<evidence type="ECO:0000256" key="3">
    <source>
        <dbReference type="SAM" id="MobiDB-lite"/>
    </source>
</evidence>
<dbReference type="SMART" id="SM00939">
    <property type="entry name" value="PepX_C"/>
    <property type="match status" value="1"/>
</dbReference>